<dbReference type="Gene3D" id="1.10.10.10">
    <property type="entry name" value="Winged helix-like DNA-binding domain superfamily/Winged helix DNA-binding domain"/>
    <property type="match status" value="1"/>
</dbReference>
<dbReference type="EMBL" id="JACBZS010000001">
    <property type="protein sequence ID" value="NYI71611.1"/>
    <property type="molecule type" value="Genomic_DNA"/>
</dbReference>
<dbReference type="SUPFAM" id="SSF46785">
    <property type="entry name" value="Winged helix' DNA-binding domain"/>
    <property type="match status" value="1"/>
</dbReference>
<keyword evidence="6" id="KW-1185">Reference proteome</keyword>
<dbReference type="GO" id="GO:0003677">
    <property type="term" value="F:DNA binding"/>
    <property type="evidence" value="ECO:0007669"/>
    <property type="project" value="UniProtKB-KW"/>
</dbReference>
<name>A0A7Z0DA69_9ACTN</name>
<dbReference type="InterPro" id="IPR000835">
    <property type="entry name" value="HTH_MarR-typ"/>
</dbReference>
<proteinExistence type="predicted"/>
<evidence type="ECO:0000256" key="2">
    <source>
        <dbReference type="ARBA" id="ARBA00023125"/>
    </source>
</evidence>
<comment type="caution">
    <text evidence="5">The sequence shown here is derived from an EMBL/GenBank/DDBJ whole genome shotgun (WGS) entry which is preliminary data.</text>
</comment>
<evidence type="ECO:0000256" key="3">
    <source>
        <dbReference type="ARBA" id="ARBA00023163"/>
    </source>
</evidence>
<feature type="domain" description="HTH marR-type" evidence="4">
    <location>
        <begin position="11"/>
        <end position="146"/>
    </location>
</feature>
<dbReference type="Pfam" id="PF01047">
    <property type="entry name" value="MarR"/>
    <property type="match status" value="1"/>
</dbReference>
<dbReference type="GO" id="GO:0003700">
    <property type="term" value="F:DNA-binding transcription factor activity"/>
    <property type="evidence" value="ECO:0007669"/>
    <property type="project" value="InterPro"/>
</dbReference>
<gene>
    <name evidence="5" type="ORF">GGQ54_002171</name>
</gene>
<organism evidence="5 6">
    <name type="scientific">Naumannella cuiyingiana</name>
    <dbReference type="NCBI Taxonomy" id="1347891"/>
    <lineage>
        <taxon>Bacteria</taxon>
        <taxon>Bacillati</taxon>
        <taxon>Actinomycetota</taxon>
        <taxon>Actinomycetes</taxon>
        <taxon>Propionibacteriales</taxon>
        <taxon>Propionibacteriaceae</taxon>
        <taxon>Naumannella</taxon>
    </lineage>
</organism>
<dbReference type="PRINTS" id="PR00598">
    <property type="entry name" value="HTHMARR"/>
</dbReference>
<dbReference type="PANTHER" id="PTHR33164">
    <property type="entry name" value="TRANSCRIPTIONAL REGULATOR, MARR FAMILY"/>
    <property type="match status" value="1"/>
</dbReference>
<dbReference type="InterPro" id="IPR039422">
    <property type="entry name" value="MarR/SlyA-like"/>
</dbReference>
<dbReference type="InterPro" id="IPR036388">
    <property type="entry name" value="WH-like_DNA-bd_sf"/>
</dbReference>
<keyword evidence="1" id="KW-0805">Transcription regulation</keyword>
<dbReference type="Proteomes" id="UP000527616">
    <property type="component" value="Unassembled WGS sequence"/>
</dbReference>
<dbReference type="AlphaFoldDB" id="A0A7Z0DA69"/>
<dbReference type="InterPro" id="IPR036390">
    <property type="entry name" value="WH_DNA-bd_sf"/>
</dbReference>
<keyword evidence="2 5" id="KW-0238">DNA-binding</keyword>
<dbReference type="InterPro" id="IPR023187">
    <property type="entry name" value="Tscrpt_reg_MarR-type_CS"/>
</dbReference>
<dbReference type="PANTHER" id="PTHR33164:SF99">
    <property type="entry name" value="MARR FAMILY REGULATORY PROTEIN"/>
    <property type="match status" value="1"/>
</dbReference>
<dbReference type="RefSeq" id="WP_343045936.1">
    <property type="nucleotide sequence ID" value="NZ_JACBZS010000001.1"/>
</dbReference>
<dbReference type="SMART" id="SM00347">
    <property type="entry name" value="HTH_MARR"/>
    <property type="match status" value="1"/>
</dbReference>
<dbReference type="PROSITE" id="PS50995">
    <property type="entry name" value="HTH_MARR_2"/>
    <property type="match status" value="1"/>
</dbReference>
<dbReference type="PROSITE" id="PS01117">
    <property type="entry name" value="HTH_MARR_1"/>
    <property type="match status" value="1"/>
</dbReference>
<protein>
    <submittedName>
        <fullName evidence="5">DNA-binding MarR family transcriptional regulator</fullName>
    </submittedName>
</protein>
<accession>A0A7Z0DA69</accession>
<evidence type="ECO:0000256" key="1">
    <source>
        <dbReference type="ARBA" id="ARBA00023015"/>
    </source>
</evidence>
<evidence type="ECO:0000259" key="4">
    <source>
        <dbReference type="PROSITE" id="PS50995"/>
    </source>
</evidence>
<dbReference type="GO" id="GO:0006950">
    <property type="term" value="P:response to stress"/>
    <property type="evidence" value="ECO:0007669"/>
    <property type="project" value="TreeGrafter"/>
</dbReference>
<evidence type="ECO:0000313" key="6">
    <source>
        <dbReference type="Proteomes" id="UP000527616"/>
    </source>
</evidence>
<sequence>MSRTDERGDDEPSLGRLVMLAARRVREARVAAFEPYGLAAHQARAFLVVLRWSAGELRLSRLAERLHIAPRSVTEVVDALEEKGLVRRSPSPTDRRATVVEPTEAGRELGHKLKRGELTGGDSTVFAALTETERGTLTRLLAKVADA</sequence>
<keyword evidence="3" id="KW-0804">Transcription</keyword>
<evidence type="ECO:0000313" key="5">
    <source>
        <dbReference type="EMBL" id="NYI71611.1"/>
    </source>
</evidence>
<reference evidence="5 6" key="1">
    <citation type="submission" date="2020-07" db="EMBL/GenBank/DDBJ databases">
        <title>Sequencing the genomes of 1000 actinobacteria strains.</title>
        <authorList>
            <person name="Klenk H.-P."/>
        </authorList>
    </citation>
    <scope>NUCLEOTIDE SEQUENCE [LARGE SCALE GENOMIC DNA]</scope>
    <source>
        <strain evidence="5 6">DSM 103164</strain>
    </source>
</reference>